<dbReference type="Pfam" id="PF00408">
    <property type="entry name" value="PGM_PMM_IV"/>
    <property type="match status" value="1"/>
</dbReference>
<evidence type="ECO:0000259" key="11">
    <source>
        <dbReference type="Pfam" id="PF02880"/>
    </source>
</evidence>
<keyword evidence="13" id="KW-1185">Reference proteome</keyword>
<dbReference type="Gene3D" id="3.30.310.50">
    <property type="entry name" value="Alpha-D-phosphohexomutase, C-terminal domain"/>
    <property type="match status" value="1"/>
</dbReference>
<dbReference type="InterPro" id="IPR016066">
    <property type="entry name" value="A-D-PHexomutase_CS"/>
</dbReference>
<evidence type="ECO:0000313" key="13">
    <source>
        <dbReference type="Proteomes" id="UP001206067"/>
    </source>
</evidence>
<keyword evidence="6" id="KW-0413">Isomerase</keyword>
<evidence type="ECO:0000313" key="12">
    <source>
        <dbReference type="EMBL" id="MCR2834312.1"/>
    </source>
</evidence>
<evidence type="ECO:0000256" key="2">
    <source>
        <dbReference type="ARBA" id="ARBA00010231"/>
    </source>
</evidence>
<dbReference type="Proteomes" id="UP001206067">
    <property type="component" value="Unassembled WGS sequence"/>
</dbReference>
<evidence type="ECO:0000256" key="7">
    <source>
        <dbReference type="RuleBase" id="RU004326"/>
    </source>
</evidence>
<keyword evidence="3" id="KW-0597">Phosphoprotein</keyword>
<dbReference type="CDD" id="cd03089">
    <property type="entry name" value="PMM_PGM"/>
    <property type="match status" value="1"/>
</dbReference>
<accession>A0ABT1XRS3</accession>
<sequence>MTNHRFDPTVLREYDIRGIIGETLGADDARAIGRGFATLLRQAGGKTVAVGYDGRVSSPMLEHALVEGLTASGCDVVRVGMGPTPMLYYAEASTEQVDGGIQITGSHNPANYNGFKMVFQGRPFFGEDIQELGRIAAAGEWIDGKGEISSHDIIDEYVDRLLAPLAGLDPDYLAGLKVGWDAGNGAAGPALEMLAARLPGEHYLLFTEVDGNFPNHHPDPTVEANLTDLKALVADKKLDFGVAFDGDGDRIGAIDGEGRVIWGDQLLMIYAEDLLRRMPGATVIADVKASRALFDQVAAQGGKPVMWKTGHSLIKSKMKQTGSPLAGEMSGHVFFADEYYGFDDALYAGVRLIAAAARLGKSVTELRGAMPAMVNTPEMRFQVDESRKFAAIAEVAARIAASDAVADTTDGVRVTTDDGWWLLRASNTQDVLVARAESDSEEGLAWLMAQIDEQLALSGLERGESVGH</sequence>
<comment type="cofactor">
    <cofactor evidence="1">
        <name>Mg(2+)</name>
        <dbReference type="ChEBI" id="CHEBI:18420"/>
    </cofactor>
</comment>
<gene>
    <name evidence="12" type="ORF">NSO95_10175</name>
</gene>
<dbReference type="InterPro" id="IPR005843">
    <property type="entry name" value="A-D-PHexomutase_C"/>
</dbReference>
<dbReference type="PROSITE" id="PS00710">
    <property type="entry name" value="PGM_PMM"/>
    <property type="match status" value="1"/>
</dbReference>
<dbReference type="Pfam" id="PF02879">
    <property type="entry name" value="PGM_PMM_II"/>
    <property type="match status" value="1"/>
</dbReference>
<reference evidence="12 13" key="1">
    <citation type="submission" date="2022-08" db="EMBL/GenBank/DDBJ databases">
        <title>Polyphasic taxonomy analysis of Qipengyuania sp.RS5-5.</title>
        <authorList>
            <person name="Xamxidin M."/>
            <person name="Wu M."/>
        </authorList>
    </citation>
    <scope>NUCLEOTIDE SEQUENCE [LARGE SCALE GENOMIC DNA]</scope>
    <source>
        <strain evidence="12 13">RS5-5</strain>
    </source>
</reference>
<name>A0ABT1XRS3_9SPHN</name>
<keyword evidence="4 7" id="KW-0479">Metal-binding</keyword>
<dbReference type="Gene3D" id="3.40.120.10">
    <property type="entry name" value="Alpha-D-Glucose-1,6-Bisphosphate, subunit A, domain 3"/>
    <property type="match status" value="3"/>
</dbReference>
<keyword evidence="5 7" id="KW-0460">Magnesium</keyword>
<evidence type="ECO:0000256" key="1">
    <source>
        <dbReference type="ARBA" id="ARBA00001946"/>
    </source>
</evidence>
<comment type="caution">
    <text evidence="12">The sequence shown here is derived from an EMBL/GenBank/DDBJ whole genome shotgun (WGS) entry which is preliminary data.</text>
</comment>
<dbReference type="PANTHER" id="PTHR43771">
    <property type="entry name" value="PHOSPHOMANNOMUTASE"/>
    <property type="match status" value="1"/>
</dbReference>
<dbReference type="PRINTS" id="PR00509">
    <property type="entry name" value="PGMPMM"/>
</dbReference>
<dbReference type="InterPro" id="IPR036900">
    <property type="entry name" value="A-D-PHexomutase_C_sf"/>
</dbReference>
<dbReference type="Pfam" id="PF02878">
    <property type="entry name" value="PGM_PMM_I"/>
    <property type="match status" value="1"/>
</dbReference>
<dbReference type="Pfam" id="PF02880">
    <property type="entry name" value="PGM_PMM_III"/>
    <property type="match status" value="1"/>
</dbReference>
<dbReference type="InterPro" id="IPR005841">
    <property type="entry name" value="Alpha-D-phosphohexomutase_SF"/>
</dbReference>
<evidence type="ECO:0000256" key="5">
    <source>
        <dbReference type="ARBA" id="ARBA00022842"/>
    </source>
</evidence>
<dbReference type="SUPFAM" id="SSF55957">
    <property type="entry name" value="Phosphoglucomutase, C-terminal domain"/>
    <property type="match status" value="1"/>
</dbReference>
<dbReference type="InterPro" id="IPR005844">
    <property type="entry name" value="A-D-PHexomutase_a/b/a-I"/>
</dbReference>
<dbReference type="InterPro" id="IPR005846">
    <property type="entry name" value="A-D-PHexomutase_a/b/a-III"/>
</dbReference>
<evidence type="ECO:0000256" key="3">
    <source>
        <dbReference type="ARBA" id="ARBA00022553"/>
    </source>
</evidence>
<feature type="domain" description="Alpha-D-phosphohexomutase alpha/beta/alpha" evidence="11">
    <location>
        <begin position="262"/>
        <end position="369"/>
    </location>
</feature>
<proteinExistence type="inferred from homology"/>
<dbReference type="InterPro" id="IPR005845">
    <property type="entry name" value="A-D-PHexomutase_a/b/a-II"/>
</dbReference>
<evidence type="ECO:0000259" key="8">
    <source>
        <dbReference type="Pfam" id="PF00408"/>
    </source>
</evidence>
<dbReference type="InterPro" id="IPR016055">
    <property type="entry name" value="A-D-PHexomutase_a/b/a-I/II/III"/>
</dbReference>
<dbReference type="PANTHER" id="PTHR43771:SF2">
    <property type="entry name" value="PHOSPHOMANNOMUTASE_PHOSPHOGLUCOMUTASE"/>
    <property type="match status" value="1"/>
</dbReference>
<comment type="similarity">
    <text evidence="2 7">Belongs to the phosphohexose mutase family.</text>
</comment>
<evidence type="ECO:0000256" key="6">
    <source>
        <dbReference type="ARBA" id="ARBA00023235"/>
    </source>
</evidence>
<dbReference type="EMBL" id="JANKHH010000005">
    <property type="protein sequence ID" value="MCR2834312.1"/>
    <property type="molecule type" value="Genomic_DNA"/>
</dbReference>
<dbReference type="NCBIfam" id="NF046027">
    <property type="entry name" value="PhglucPhmanMutPgmG"/>
    <property type="match status" value="1"/>
</dbReference>
<organism evidence="12 13">
    <name type="scientific">Parerythrobacter lacustris</name>
    <dbReference type="NCBI Taxonomy" id="2969984"/>
    <lineage>
        <taxon>Bacteria</taxon>
        <taxon>Pseudomonadati</taxon>
        <taxon>Pseudomonadota</taxon>
        <taxon>Alphaproteobacteria</taxon>
        <taxon>Sphingomonadales</taxon>
        <taxon>Erythrobacteraceae</taxon>
        <taxon>Parerythrobacter</taxon>
    </lineage>
</organism>
<evidence type="ECO:0000259" key="10">
    <source>
        <dbReference type="Pfam" id="PF02879"/>
    </source>
</evidence>
<evidence type="ECO:0000256" key="4">
    <source>
        <dbReference type="ARBA" id="ARBA00022723"/>
    </source>
</evidence>
<feature type="domain" description="Alpha-D-phosphohexomutase C-terminal" evidence="8">
    <location>
        <begin position="378"/>
        <end position="453"/>
    </location>
</feature>
<dbReference type="SUPFAM" id="SSF53738">
    <property type="entry name" value="Phosphoglucomutase, first 3 domains"/>
    <property type="match status" value="3"/>
</dbReference>
<evidence type="ECO:0000259" key="9">
    <source>
        <dbReference type="Pfam" id="PF02878"/>
    </source>
</evidence>
<feature type="domain" description="Alpha-D-phosphohexomutase alpha/beta/alpha" evidence="9">
    <location>
        <begin position="11"/>
        <end position="139"/>
    </location>
</feature>
<dbReference type="RefSeq" id="WP_257596117.1">
    <property type="nucleotide sequence ID" value="NZ_JANKHH010000005.1"/>
</dbReference>
<feature type="domain" description="Alpha-D-phosphohexomutase alpha/beta/alpha" evidence="10">
    <location>
        <begin position="156"/>
        <end position="258"/>
    </location>
</feature>
<protein>
    <submittedName>
        <fullName evidence="12">Phosphomannomutase/phosphoglucomutase</fullName>
    </submittedName>
</protein>